<protein>
    <submittedName>
        <fullName evidence="1">Uncharacterized protein</fullName>
    </submittedName>
</protein>
<dbReference type="RefSeq" id="WP_101900273.1">
    <property type="nucleotide sequence ID" value="NZ_CP025491.2"/>
</dbReference>
<keyword evidence="2" id="KW-1185">Reference proteome</keyword>
<dbReference type="EMBL" id="CP025491">
    <property type="protein sequence ID" value="AUH72664.1"/>
    <property type="molecule type" value="Genomic_DNA"/>
</dbReference>
<dbReference type="AlphaFoldDB" id="A0A2H5FM98"/>
<name>A0A2H5FM98_9GAMM</name>
<evidence type="ECO:0000313" key="1">
    <source>
        <dbReference type="EMBL" id="AUH72664.1"/>
    </source>
</evidence>
<sequence>MPILYINNLKHKETAVCRALFNAAAQTEEGVKTKKYGIQMTADMPGLWAPLEDYEIGQEITMALNQRSGRVRELGYLRVNLILKSDSLDVTEYEKIYGLSAKEILESAGFICSDEPINTPSKDIPLASSNAYSSFFKKTTGNSSTARTKKNIENDKRFKKSSEDGILFKGESFSFISDDELKTYGATQWRREKDGMDNIVFILEMDNHNPNLTL</sequence>
<accession>A0A2H5FM98</accession>
<dbReference type="Proteomes" id="UP000234343">
    <property type="component" value="Chromosome"/>
</dbReference>
<evidence type="ECO:0000313" key="2">
    <source>
        <dbReference type="Proteomes" id="UP000234343"/>
    </source>
</evidence>
<organism evidence="1 2">
    <name type="scientific">Legionella sainthelensi</name>
    <dbReference type="NCBI Taxonomy" id="28087"/>
    <lineage>
        <taxon>Bacteria</taxon>
        <taxon>Pseudomonadati</taxon>
        <taxon>Pseudomonadota</taxon>
        <taxon>Gammaproteobacteria</taxon>
        <taxon>Legionellales</taxon>
        <taxon>Legionellaceae</taxon>
        <taxon>Legionella</taxon>
    </lineage>
</organism>
<dbReference type="KEGG" id="lsh:CAB17_11840"/>
<reference evidence="1 2" key="1">
    <citation type="submission" date="2017-12" db="EMBL/GenBank/DDBJ databases">
        <title>Legionella sainthelensi LA01-117, whole genome sequence of a clinical isolate from New Zealand.</title>
        <authorList>
            <person name="Cree S.L."/>
            <person name="Slow S."/>
            <person name="Kennedy M.A."/>
            <person name="Murdoch D.R."/>
            <person name="Biggs P.J."/>
            <person name="Anderson T."/>
        </authorList>
    </citation>
    <scope>NUCLEOTIDE SEQUENCE [LARGE SCALE GENOMIC DNA]</scope>
    <source>
        <strain evidence="1 2">LA01-117</strain>
    </source>
</reference>
<gene>
    <name evidence="1" type="ORF">CAB17_11840</name>
</gene>
<proteinExistence type="predicted"/>